<dbReference type="InterPro" id="IPR001486">
    <property type="entry name" value="Hemoglobin_trunc"/>
</dbReference>
<keyword evidence="1" id="KW-0813">Transport</keyword>
<comment type="caution">
    <text evidence="5">The sequence shown here is derived from an EMBL/GenBank/DDBJ whole genome shotgun (WGS) entry which is preliminary data.</text>
</comment>
<sequence length="126" mass="15022">MKPDITTREDIKQIISQFYEKLLADEQMYPFFDEIVVSNHLEKHLEIITDFWEDLLLDTRSYSNNVLQKHIDVHQKLPFKKEHFDLWLGYLLATINDSFEGLKADQMIARARSIATVMQVKFNLYQ</sequence>
<protein>
    <recommendedName>
        <fullName evidence="7">Hemoglobin</fullName>
    </recommendedName>
</protein>
<proteinExistence type="predicted"/>
<dbReference type="AlphaFoldDB" id="A0A917I1I0"/>
<evidence type="ECO:0000256" key="2">
    <source>
        <dbReference type="ARBA" id="ARBA00022617"/>
    </source>
</evidence>
<dbReference type="RefSeq" id="WP_188599225.1">
    <property type="nucleotide sequence ID" value="NZ_BMJW01000002.1"/>
</dbReference>
<name>A0A917I1I0_9FLAO</name>
<reference evidence="5" key="1">
    <citation type="journal article" date="2014" name="Int. J. Syst. Evol. Microbiol.">
        <title>Complete genome sequence of Corynebacterium casei LMG S-19264T (=DSM 44701T), isolated from a smear-ripened cheese.</title>
        <authorList>
            <consortium name="US DOE Joint Genome Institute (JGI-PGF)"/>
            <person name="Walter F."/>
            <person name="Albersmeier A."/>
            <person name="Kalinowski J."/>
            <person name="Ruckert C."/>
        </authorList>
    </citation>
    <scope>NUCLEOTIDE SEQUENCE</scope>
    <source>
        <strain evidence="5">CGMCC 1.15763</strain>
    </source>
</reference>
<evidence type="ECO:0000256" key="4">
    <source>
        <dbReference type="ARBA" id="ARBA00023004"/>
    </source>
</evidence>
<dbReference type="CDD" id="cd08916">
    <property type="entry name" value="TrHb3_P"/>
    <property type="match status" value="1"/>
</dbReference>
<evidence type="ECO:0008006" key="7">
    <source>
        <dbReference type="Google" id="ProtNLM"/>
    </source>
</evidence>
<dbReference type="Gene3D" id="1.10.490.10">
    <property type="entry name" value="Globins"/>
    <property type="match status" value="1"/>
</dbReference>
<dbReference type="InterPro" id="IPR009050">
    <property type="entry name" value="Globin-like_sf"/>
</dbReference>
<evidence type="ECO:0000256" key="1">
    <source>
        <dbReference type="ARBA" id="ARBA00022448"/>
    </source>
</evidence>
<dbReference type="GO" id="GO:0046872">
    <property type="term" value="F:metal ion binding"/>
    <property type="evidence" value="ECO:0007669"/>
    <property type="project" value="UniProtKB-KW"/>
</dbReference>
<organism evidence="5 6">
    <name type="scientific">Polaribacter pacificus</name>
    <dbReference type="NCBI Taxonomy" id="1775173"/>
    <lineage>
        <taxon>Bacteria</taxon>
        <taxon>Pseudomonadati</taxon>
        <taxon>Bacteroidota</taxon>
        <taxon>Flavobacteriia</taxon>
        <taxon>Flavobacteriales</taxon>
        <taxon>Flavobacteriaceae</taxon>
    </lineage>
</organism>
<reference evidence="5" key="2">
    <citation type="submission" date="2020-09" db="EMBL/GenBank/DDBJ databases">
        <authorList>
            <person name="Sun Q."/>
            <person name="Zhou Y."/>
        </authorList>
    </citation>
    <scope>NUCLEOTIDE SEQUENCE</scope>
    <source>
        <strain evidence="5">CGMCC 1.15763</strain>
    </source>
</reference>
<gene>
    <name evidence="5" type="ORF">GCM10011416_20420</name>
</gene>
<evidence type="ECO:0000313" key="5">
    <source>
        <dbReference type="EMBL" id="GGH01569.1"/>
    </source>
</evidence>
<keyword evidence="3" id="KW-0479">Metal-binding</keyword>
<dbReference type="GO" id="GO:0020037">
    <property type="term" value="F:heme binding"/>
    <property type="evidence" value="ECO:0007669"/>
    <property type="project" value="InterPro"/>
</dbReference>
<dbReference type="Pfam" id="PF01152">
    <property type="entry name" value="Bac_globin"/>
    <property type="match status" value="1"/>
</dbReference>
<keyword evidence="4" id="KW-0408">Iron</keyword>
<keyword evidence="6" id="KW-1185">Reference proteome</keyword>
<evidence type="ECO:0000256" key="3">
    <source>
        <dbReference type="ARBA" id="ARBA00022723"/>
    </source>
</evidence>
<keyword evidence="2" id="KW-0349">Heme</keyword>
<dbReference type="InterPro" id="IPR012292">
    <property type="entry name" value="Globin/Proto"/>
</dbReference>
<dbReference type="SUPFAM" id="SSF46458">
    <property type="entry name" value="Globin-like"/>
    <property type="match status" value="1"/>
</dbReference>
<accession>A0A917I1I0</accession>
<evidence type="ECO:0000313" key="6">
    <source>
        <dbReference type="Proteomes" id="UP000633278"/>
    </source>
</evidence>
<dbReference type="Proteomes" id="UP000633278">
    <property type="component" value="Unassembled WGS sequence"/>
</dbReference>
<dbReference type="EMBL" id="BMJW01000002">
    <property type="protein sequence ID" value="GGH01569.1"/>
    <property type="molecule type" value="Genomic_DNA"/>
</dbReference>
<dbReference type="GO" id="GO:0019825">
    <property type="term" value="F:oxygen binding"/>
    <property type="evidence" value="ECO:0007669"/>
    <property type="project" value="InterPro"/>
</dbReference>